<dbReference type="Proteomes" id="UP001465976">
    <property type="component" value="Unassembled WGS sequence"/>
</dbReference>
<sequence length="189" mass="20489">MVTSERDHDSHPSRPSAGFNELPVLNGPSQSFSYTVTCESDPFATPGRRDSWPLSNLSVTTDPDLKAAENDLKRALSIYSLETSSMYSLASATPEFHDRYLPRRTLSRATSLKSYITYAHSGYETEGVARGATASGAEGDLSHSRQLRAGMPLPAPPLPAHLRSNGSIRPLPRPPIAKRGCAPLQPVDE</sequence>
<reference evidence="2 3" key="1">
    <citation type="submission" date="2024-02" db="EMBL/GenBank/DDBJ databases">
        <title>A draft genome for the cacao thread blight pathogen Marasmius crinis-equi.</title>
        <authorList>
            <person name="Cohen S.P."/>
            <person name="Baruah I.K."/>
            <person name="Amoako-Attah I."/>
            <person name="Bukari Y."/>
            <person name="Meinhardt L.W."/>
            <person name="Bailey B.A."/>
        </authorList>
    </citation>
    <scope>NUCLEOTIDE SEQUENCE [LARGE SCALE GENOMIC DNA]</scope>
    <source>
        <strain evidence="2 3">GH-76</strain>
    </source>
</reference>
<protein>
    <submittedName>
        <fullName evidence="2">Uncharacterized protein</fullName>
    </submittedName>
</protein>
<comment type="caution">
    <text evidence="2">The sequence shown here is derived from an EMBL/GenBank/DDBJ whole genome shotgun (WGS) entry which is preliminary data.</text>
</comment>
<accession>A0ABR3FS46</accession>
<organism evidence="2 3">
    <name type="scientific">Marasmius crinis-equi</name>
    <dbReference type="NCBI Taxonomy" id="585013"/>
    <lineage>
        <taxon>Eukaryota</taxon>
        <taxon>Fungi</taxon>
        <taxon>Dikarya</taxon>
        <taxon>Basidiomycota</taxon>
        <taxon>Agaricomycotina</taxon>
        <taxon>Agaricomycetes</taxon>
        <taxon>Agaricomycetidae</taxon>
        <taxon>Agaricales</taxon>
        <taxon>Marasmiineae</taxon>
        <taxon>Marasmiaceae</taxon>
        <taxon>Marasmius</taxon>
    </lineage>
</organism>
<evidence type="ECO:0000313" key="3">
    <source>
        <dbReference type="Proteomes" id="UP001465976"/>
    </source>
</evidence>
<feature type="region of interest" description="Disordered" evidence="1">
    <location>
        <begin position="147"/>
        <end position="189"/>
    </location>
</feature>
<evidence type="ECO:0000256" key="1">
    <source>
        <dbReference type="SAM" id="MobiDB-lite"/>
    </source>
</evidence>
<feature type="region of interest" description="Disordered" evidence="1">
    <location>
        <begin position="1"/>
        <end position="24"/>
    </location>
</feature>
<feature type="compositionally biased region" description="Basic and acidic residues" evidence="1">
    <location>
        <begin position="1"/>
        <end position="12"/>
    </location>
</feature>
<proteinExistence type="predicted"/>
<evidence type="ECO:0000313" key="2">
    <source>
        <dbReference type="EMBL" id="KAL0578290.1"/>
    </source>
</evidence>
<name>A0ABR3FS46_9AGAR</name>
<gene>
    <name evidence="2" type="ORF">V5O48_003701</name>
</gene>
<keyword evidence="3" id="KW-1185">Reference proteome</keyword>
<dbReference type="EMBL" id="JBAHYK010000108">
    <property type="protein sequence ID" value="KAL0578290.1"/>
    <property type="molecule type" value="Genomic_DNA"/>
</dbReference>